<keyword evidence="1" id="KW-0812">Transmembrane</keyword>
<dbReference type="Proteomes" id="UP001501319">
    <property type="component" value="Unassembled WGS sequence"/>
</dbReference>
<keyword evidence="1" id="KW-0472">Membrane</keyword>
<evidence type="ECO:0008006" key="4">
    <source>
        <dbReference type="Google" id="ProtNLM"/>
    </source>
</evidence>
<protein>
    <recommendedName>
        <fullName evidence="4">Nudix hydrolase domain-containing protein</fullName>
    </recommendedName>
</protein>
<keyword evidence="1" id="KW-1133">Transmembrane helix</keyword>
<evidence type="ECO:0000256" key="1">
    <source>
        <dbReference type="SAM" id="Phobius"/>
    </source>
</evidence>
<reference evidence="2 3" key="1">
    <citation type="journal article" date="2019" name="Int. J. Syst. Evol. Microbiol.">
        <title>The Global Catalogue of Microorganisms (GCM) 10K type strain sequencing project: providing services to taxonomists for standard genome sequencing and annotation.</title>
        <authorList>
            <consortium name="The Broad Institute Genomics Platform"/>
            <consortium name="The Broad Institute Genome Sequencing Center for Infectious Disease"/>
            <person name="Wu L."/>
            <person name="Ma J."/>
        </authorList>
    </citation>
    <scope>NUCLEOTIDE SEQUENCE [LARGE SCALE GENOMIC DNA]</scope>
    <source>
        <strain evidence="2 3">JCM 14306</strain>
    </source>
</reference>
<keyword evidence="3" id="KW-1185">Reference proteome</keyword>
<feature type="transmembrane region" description="Helical" evidence="1">
    <location>
        <begin position="243"/>
        <end position="264"/>
    </location>
</feature>
<name>A0ABN2FX19_9ACTN</name>
<accession>A0ABN2FX19</accession>
<evidence type="ECO:0000313" key="3">
    <source>
        <dbReference type="Proteomes" id="UP001501319"/>
    </source>
</evidence>
<dbReference type="EMBL" id="BAAANE010000016">
    <property type="protein sequence ID" value="GAA1661333.1"/>
    <property type="molecule type" value="Genomic_DNA"/>
</dbReference>
<evidence type="ECO:0000313" key="2">
    <source>
        <dbReference type="EMBL" id="GAA1661333.1"/>
    </source>
</evidence>
<proteinExistence type="predicted"/>
<gene>
    <name evidence="2" type="ORF">GCM10009744_63840</name>
</gene>
<sequence length="327" mass="35850">MNWLQIRRSIGPDLARETALLYESLACLPDEPVPLEQLAVRWKPDPPAPVVTGGEPPAFVTLPSPAYTRYTSAIRDLAPPVLFEDRPSYRLLSVAWRSNELTFGMSSYFDKLDVSEALAHEAAAAALDGELTWPRLPFRALVGDPLDLARRAVNPGIVTVTIRRDAVRSTGTFLLLRRDPTRVGGGHYSLVPAGEFQPIGGLGSDLWRNIVREYSEELLGQPPSPSFSAHMTAARESGKLRTYILGIVFDALTLNAAIATAVVFDADLYDELFGDRVSRNAEGDIVPGYGFDDATISRLTIGDSMGQTSASCLRLAWHHRQTLLYQA</sequence>
<dbReference type="RefSeq" id="WP_344116634.1">
    <property type="nucleotide sequence ID" value="NZ_BAAANE010000016.1"/>
</dbReference>
<comment type="caution">
    <text evidence="2">The sequence shown here is derived from an EMBL/GenBank/DDBJ whole genome shotgun (WGS) entry which is preliminary data.</text>
</comment>
<organism evidence="2 3">
    <name type="scientific">Kribbella alba</name>
    <dbReference type="NCBI Taxonomy" id="190197"/>
    <lineage>
        <taxon>Bacteria</taxon>
        <taxon>Bacillati</taxon>
        <taxon>Actinomycetota</taxon>
        <taxon>Actinomycetes</taxon>
        <taxon>Propionibacteriales</taxon>
        <taxon>Kribbellaceae</taxon>
        <taxon>Kribbella</taxon>
    </lineage>
</organism>